<dbReference type="Proteomes" id="UP000500890">
    <property type="component" value="Chromosome"/>
</dbReference>
<gene>
    <name evidence="2" type="ORF">G7081_01365</name>
</gene>
<dbReference type="KEGG" id="vah:G7081_01365"/>
<evidence type="ECO:0000313" key="3">
    <source>
        <dbReference type="Proteomes" id="UP000500890"/>
    </source>
</evidence>
<keyword evidence="3" id="KW-1185">Reference proteome</keyword>
<sequence length="416" mass="47235">MRTLNEEIKYYLNRDVSPQQKDNETFKKLVAYFPVASYPEQTGTAHDLTTMVGQTIEGTYLVGSIRQTPKQLSFDLSNQVETLKGKMWLSNLGDVDGYVANLEQASSVHIRGKVNEYKGFYSVMVDDLDILSAAQTDPADFLETATEIEAARDNFVIYFASLSAPYKQLVNDLIGGDMWELYSTAVAAKGNHHNYLGGLLVHSMEVLKVAYTMANAFKKEGFDKGSASLRSIYDFMNDIKWKGNDLVLEHDLRFNKFGDDTDHTNEYIHKIRKYCMDHPDTFQDEIDLNTIIAGTMLHDMGKICEYRFAGEDTARKLSFMLTGDTKVYQNQTLSAIDMDEFGARFGHIQLGTMKLYNYFETTEIELPLKKQHDLISMVATHHAKGEWGSPTAPQTLNEMFLHLADYVNSRMMSYMG</sequence>
<keyword evidence="1" id="KW-0378">Hydrolase</keyword>
<accession>A0A6G8AL84</accession>
<dbReference type="AlphaFoldDB" id="A0A6G8AL84"/>
<dbReference type="SUPFAM" id="SSF109604">
    <property type="entry name" value="HD-domain/PDEase-like"/>
    <property type="match status" value="1"/>
</dbReference>
<dbReference type="GO" id="GO:0016787">
    <property type="term" value="F:hydrolase activity"/>
    <property type="evidence" value="ECO:0007669"/>
    <property type="project" value="UniProtKB-KW"/>
</dbReference>
<dbReference type="RefSeq" id="WP_166006715.1">
    <property type="nucleotide sequence ID" value="NZ_CP049886.1"/>
</dbReference>
<dbReference type="PANTHER" id="PTHR37294:SF1">
    <property type="entry name" value="3'-5' EXORIBONUCLEASE YHAM"/>
    <property type="match status" value="1"/>
</dbReference>
<protein>
    <recommendedName>
        <fullName evidence="4">HD domain-containing protein</fullName>
    </recommendedName>
</protein>
<organism evidence="2 3">
    <name type="scientific">Vagococcus coleopterorum</name>
    <dbReference type="NCBI Taxonomy" id="2714946"/>
    <lineage>
        <taxon>Bacteria</taxon>
        <taxon>Bacillati</taxon>
        <taxon>Bacillota</taxon>
        <taxon>Bacilli</taxon>
        <taxon>Lactobacillales</taxon>
        <taxon>Enterococcaceae</taxon>
        <taxon>Vagococcus</taxon>
    </lineage>
</organism>
<name>A0A6G8AL84_9ENTE</name>
<dbReference type="GO" id="GO:0031125">
    <property type="term" value="P:rRNA 3'-end processing"/>
    <property type="evidence" value="ECO:0007669"/>
    <property type="project" value="TreeGrafter"/>
</dbReference>
<dbReference type="PANTHER" id="PTHR37294">
    <property type="entry name" value="3'-5' EXORIBONUCLEASE YHAM"/>
    <property type="match status" value="1"/>
</dbReference>
<evidence type="ECO:0000313" key="2">
    <source>
        <dbReference type="EMBL" id="QIL45831.1"/>
    </source>
</evidence>
<proteinExistence type="predicted"/>
<evidence type="ECO:0008006" key="4">
    <source>
        <dbReference type="Google" id="ProtNLM"/>
    </source>
</evidence>
<dbReference type="InterPro" id="IPR050798">
    <property type="entry name" value="YhaM_exoribonuc/phosphodiest"/>
</dbReference>
<evidence type="ECO:0000256" key="1">
    <source>
        <dbReference type="ARBA" id="ARBA00022801"/>
    </source>
</evidence>
<reference evidence="2 3" key="1">
    <citation type="submission" date="2020-03" db="EMBL/GenBank/DDBJ databases">
        <title>Vagococcus sp. nov., isolated from beetles.</title>
        <authorList>
            <person name="Hyun D.-W."/>
            <person name="Bae J.-W."/>
        </authorList>
    </citation>
    <scope>NUCLEOTIDE SEQUENCE [LARGE SCALE GENOMIC DNA]</scope>
    <source>
        <strain evidence="2 3">HDW17A</strain>
    </source>
</reference>
<dbReference type="EMBL" id="CP049886">
    <property type="protein sequence ID" value="QIL45831.1"/>
    <property type="molecule type" value="Genomic_DNA"/>
</dbReference>